<dbReference type="AlphaFoldDB" id="W4G8F6"/>
<dbReference type="EMBL" id="KI913140">
    <property type="protein sequence ID" value="ETV75546.1"/>
    <property type="molecule type" value="Genomic_DNA"/>
</dbReference>
<dbReference type="VEuPathDB" id="FungiDB:H257_10361"/>
<accession>W4G8F6</accession>
<feature type="compositionally biased region" description="Polar residues" evidence="1">
    <location>
        <begin position="101"/>
        <end position="125"/>
    </location>
</feature>
<organism evidence="2">
    <name type="scientific">Aphanomyces astaci</name>
    <name type="common">Crayfish plague agent</name>
    <dbReference type="NCBI Taxonomy" id="112090"/>
    <lineage>
        <taxon>Eukaryota</taxon>
        <taxon>Sar</taxon>
        <taxon>Stramenopiles</taxon>
        <taxon>Oomycota</taxon>
        <taxon>Saprolegniomycetes</taxon>
        <taxon>Saprolegniales</taxon>
        <taxon>Verrucalvaceae</taxon>
        <taxon>Aphanomyces</taxon>
    </lineage>
</organism>
<name>W4G8F6_APHAT</name>
<reference evidence="2" key="1">
    <citation type="submission" date="2013-12" db="EMBL/GenBank/DDBJ databases">
        <title>The Genome Sequence of Aphanomyces astaci APO3.</title>
        <authorList>
            <consortium name="The Broad Institute Genomics Platform"/>
            <person name="Russ C."/>
            <person name="Tyler B."/>
            <person name="van West P."/>
            <person name="Dieguez-Uribeondo J."/>
            <person name="Young S.K."/>
            <person name="Zeng Q."/>
            <person name="Gargeya S."/>
            <person name="Fitzgerald M."/>
            <person name="Abouelleil A."/>
            <person name="Alvarado L."/>
            <person name="Chapman S.B."/>
            <person name="Gainer-Dewar J."/>
            <person name="Goldberg J."/>
            <person name="Griggs A."/>
            <person name="Gujja S."/>
            <person name="Hansen M."/>
            <person name="Howarth C."/>
            <person name="Imamovic A."/>
            <person name="Ireland A."/>
            <person name="Larimer J."/>
            <person name="McCowan C."/>
            <person name="Murphy C."/>
            <person name="Pearson M."/>
            <person name="Poon T.W."/>
            <person name="Priest M."/>
            <person name="Roberts A."/>
            <person name="Saif S."/>
            <person name="Shea T."/>
            <person name="Sykes S."/>
            <person name="Wortman J."/>
            <person name="Nusbaum C."/>
            <person name="Birren B."/>
        </authorList>
    </citation>
    <scope>NUCLEOTIDE SEQUENCE [LARGE SCALE GENOMIC DNA]</scope>
    <source>
        <strain evidence="2">APO3</strain>
    </source>
</reference>
<evidence type="ECO:0000256" key="1">
    <source>
        <dbReference type="SAM" id="MobiDB-lite"/>
    </source>
</evidence>
<proteinExistence type="predicted"/>
<feature type="region of interest" description="Disordered" evidence="1">
    <location>
        <begin position="95"/>
        <end position="125"/>
    </location>
</feature>
<gene>
    <name evidence="2" type="ORF">H257_10361</name>
</gene>
<dbReference type="RefSeq" id="XP_009835180.1">
    <property type="nucleotide sequence ID" value="XM_009836878.1"/>
</dbReference>
<sequence length="438" mass="49141">MSAQRLFKTELNELQDTMEHMCFEAFFDKVRYLRQRMMDAQGSITKVNAFVLDVENWIFMQNVIEEFQRTQTSGISYIDTEYRSLYHSVTKRELHHPTTDGYGSSIPTLSSSRQLRQPTSDRGMMTSTSAYQDQLSRASPVNSASINTTAQFQERSGAHHPRGRLNDHLSACHPIARQQSTPRALFRRLVKPNTPPTHPDSTAVVGASTSSSNGLVYTDMVLASSPDPMHAREVDYIVAERTVKKTRSSLTLQYQVHFGRPTLAGCKTSWVDVALLSRCPEAVGLYKRWQQYCRRCNCKISFAKYRVRDVLHLELGESPSKGCLTAAFTLAATSLGLAITVSGDALREFISQENLPPNSGLKIDHGVFFRDLLGKRVGCAHHDLYKALKNEGDVISVAGVAELMDESGTYGVGELPPVTFLRALRRIVLANKRKRKRY</sequence>
<evidence type="ECO:0000313" key="2">
    <source>
        <dbReference type="EMBL" id="ETV75546.1"/>
    </source>
</evidence>
<dbReference type="GeneID" id="20812357"/>
<protein>
    <submittedName>
        <fullName evidence="2">Uncharacterized protein</fullName>
    </submittedName>
</protein>